<dbReference type="InterPro" id="IPR012675">
    <property type="entry name" value="Beta-grasp_dom_sf"/>
</dbReference>
<proteinExistence type="predicted"/>
<dbReference type="OrthoDB" id="9798559at2"/>
<dbReference type="InterPro" id="IPR003749">
    <property type="entry name" value="ThiS/MoaD-like"/>
</dbReference>
<dbReference type="InterPro" id="IPR016155">
    <property type="entry name" value="Mopterin_synth/thiamin_S_b"/>
</dbReference>
<sequence>MNWLCMTRYRSGSAFFVYACLRCRQHILSGAVCTSFREVNRLKITVNGKPLVLTVPMTISDFIESHQLNPATIVIEFNGAIVAADGWPSLIMQENDKMEIITFVGGG</sequence>
<gene>
    <name evidence="1" type="ORF">SAMN04490178_1359</name>
</gene>
<dbReference type="SUPFAM" id="SSF54285">
    <property type="entry name" value="MoaD/ThiS"/>
    <property type="match status" value="1"/>
</dbReference>
<dbReference type="AlphaFoldDB" id="A0A1H8Y1E6"/>
<dbReference type="EMBL" id="FODY01000035">
    <property type="protein sequence ID" value="SEP45378.1"/>
    <property type="molecule type" value="Genomic_DNA"/>
</dbReference>
<name>A0A1H8Y1E6_9FIRM</name>
<organism evidence="1 2">
    <name type="scientific">Propionispora vibrioides</name>
    <dbReference type="NCBI Taxonomy" id="112903"/>
    <lineage>
        <taxon>Bacteria</taxon>
        <taxon>Bacillati</taxon>
        <taxon>Bacillota</taxon>
        <taxon>Negativicutes</taxon>
        <taxon>Selenomonadales</taxon>
        <taxon>Sporomusaceae</taxon>
        <taxon>Propionispora</taxon>
    </lineage>
</organism>
<accession>A0A1H8Y1E6</accession>
<dbReference type="Gene3D" id="3.10.20.30">
    <property type="match status" value="1"/>
</dbReference>
<dbReference type="PANTHER" id="PTHR34472">
    <property type="entry name" value="SULFUR CARRIER PROTEIN THIS"/>
    <property type="match status" value="1"/>
</dbReference>
<dbReference type="STRING" id="112903.SAMN04490178_1359"/>
<dbReference type="NCBIfam" id="TIGR01683">
    <property type="entry name" value="thiS"/>
    <property type="match status" value="1"/>
</dbReference>
<dbReference type="Proteomes" id="UP000198847">
    <property type="component" value="Unassembled WGS sequence"/>
</dbReference>
<evidence type="ECO:0000313" key="1">
    <source>
        <dbReference type="EMBL" id="SEP45378.1"/>
    </source>
</evidence>
<dbReference type="PANTHER" id="PTHR34472:SF1">
    <property type="entry name" value="SULFUR CARRIER PROTEIN THIS"/>
    <property type="match status" value="1"/>
</dbReference>
<reference evidence="1 2" key="1">
    <citation type="submission" date="2016-10" db="EMBL/GenBank/DDBJ databases">
        <authorList>
            <person name="de Groot N.N."/>
        </authorList>
    </citation>
    <scope>NUCLEOTIDE SEQUENCE [LARGE SCALE GENOMIC DNA]</scope>
    <source>
        <strain evidence="1 2">DSM 13305</strain>
    </source>
</reference>
<dbReference type="InterPro" id="IPR010035">
    <property type="entry name" value="Thi_S"/>
</dbReference>
<keyword evidence="2" id="KW-1185">Reference proteome</keyword>
<dbReference type="Pfam" id="PF02597">
    <property type="entry name" value="ThiS"/>
    <property type="match status" value="1"/>
</dbReference>
<protein>
    <submittedName>
        <fullName evidence="1">Thiamine biosynthesis protein ThiS</fullName>
    </submittedName>
</protein>
<evidence type="ECO:0000313" key="2">
    <source>
        <dbReference type="Proteomes" id="UP000198847"/>
    </source>
</evidence>
<dbReference type="CDD" id="cd00565">
    <property type="entry name" value="Ubl_ThiS"/>
    <property type="match status" value="1"/>
</dbReference>